<evidence type="ECO:0000313" key="4">
    <source>
        <dbReference type="EMBL" id="MFC7602331.1"/>
    </source>
</evidence>
<dbReference type="InterPro" id="IPR000601">
    <property type="entry name" value="PKD_dom"/>
</dbReference>
<dbReference type="CDD" id="cd00146">
    <property type="entry name" value="PKD"/>
    <property type="match status" value="1"/>
</dbReference>
<dbReference type="InterPro" id="IPR035986">
    <property type="entry name" value="PKD_dom_sf"/>
</dbReference>
<feature type="transmembrane region" description="Helical" evidence="2">
    <location>
        <begin position="52"/>
        <end position="73"/>
    </location>
</feature>
<keyword evidence="2" id="KW-1133">Transmembrane helix</keyword>
<dbReference type="Pfam" id="PF24096">
    <property type="entry name" value="DUF7379"/>
    <property type="match status" value="1"/>
</dbReference>
<organism evidence="4 5">
    <name type="scientific">Streptosporangium amethystogenes subsp. fukuiense</name>
    <dbReference type="NCBI Taxonomy" id="698418"/>
    <lineage>
        <taxon>Bacteria</taxon>
        <taxon>Bacillati</taxon>
        <taxon>Actinomycetota</taxon>
        <taxon>Actinomycetes</taxon>
        <taxon>Streptosporangiales</taxon>
        <taxon>Streptosporangiaceae</taxon>
        <taxon>Streptosporangium</taxon>
    </lineage>
</organism>
<dbReference type="InterPro" id="IPR001434">
    <property type="entry name" value="OmcB-like_DUF11"/>
</dbReference>
<dbReference type="NCBIfam" id="NF041940">
    <property type="entry name" value="choice_anch_X"/>
    <property type="match status" value="1"/>
</dbReference>
<evidence type="ECO:0000256" key="2">
    <source>
        <dbReference type="SAM" id="Phobius"/>
    </source>
</evidence>
<evidence type="ECO:0000256" key="1">
    <source>
        <dbReference type="SAM" id="MobiDB-lite"/>
    </source>
</evidence>
<dbReference type="EMBL" id="JBHTEE010000001">
    <property type="protein sequence ID" value="MFC7602331.1"/>
    <property type="molecule type" value="Genomic_DNA"/>
</dbReference>
<keyword evidence="2" id="KW-0472">Membrane</keyword>
<gene>
    <name evidence="4" type="ORF">ACFQVD_19710</name>
</gene>
<dbReference type="InterPro" id="IPR029058">
    <property type="entry name" value="AB_hydrolase_fold"/>
</dbReference>
<dbReference type="SMART" id="SM00089">
    <property type="entry name" value="PKD"/>
    <property type="match status" value="3"/>
</dbReference>
<evidence type="ECO:0000259" key="3">
    <source>
        <dbReference type="PROSITE" id="PS50093"/>
    </source>
</evidence>
<feature type="domain" description="PKD" evidence="3">
    <location>
        <begin position="1866"/>
        <end position="1924"/>
    </location>
</feature>
<feature type="domain" description="PKD" evidence="3">
    <location>
        <begin position="1959"/>
        <end position="2015"/>
    </location>
</feature>
<sequence>MLRHRPRSCRYRVFDSLRVVYSTPPWPYLSGTAIVSELSLLKLFNPASVRRIALPVIAALVGGALAMPLPALASAPTPDPKTAIADESFKITDLGSLDAHWGSWRWSVAGIDNSGRVVANLGSPSGLGISQKAIVISPDGTRTDVSTLLGNKDLPSYAEAVNSDGKVLGWYKKERRGDSPNLEFSYKDGTVKKGDKRLYGVVAVNNKEQILHAESIVDSDGSKLRLEPPDLPIFQAEGMNNKGSVVGYLNKKADIWSANAFRTKPGEPVNLERDMLYYQDWPTTAYDVNDRGEVAGWATKIEDGIPRSALPVIWDAQGKPHVQYASAGGRMFAINNSGVGVGVLFNENDQSQAALFYNGASIDLSFLSEETHFKYAVAINDHNQVVLVGYAGSEDPGVNYHLYLLDLGGNPAIESLTLETQKYPSNEWVPADSVTDGNQVRITAKVSNPSSFSLDAKLSFGHGVESGESATTPIGKAIEIKLAPKETATVSYHWSTSGIAWEKKAPKIERYLKASLKVDRSTQSFQEKSFNVLPKPVVLVHGWKSDAKSSWDSTKSILTGMHTKLKVYAVGDGAFGSDGGTLSTGNLPEPYKRTKDFSENVAELAKYVENVRTETGAFRVDVIAHSMGGLITRGYIQDGMPKTPDKRPVINRMMQMGTPNRGTPCADVIVSLYAWSPLGVPYWPATRENTTPYVQDVLNEMYVNLKDVAPSNLVGVGRPVPCTLPSVTGSTTFPDGDMIVPQWSARYYNDMPTTGTIHTLMTGSQSDFDSYVKPRLATEPGSPEDEDLLELQKEAATESDAKTTLKAGASADGGTDPVSLFATPSTSVEPGKTVAVPLEVPQGSAFGVTAVLPSTTGLLLRDPSGKAVAQYAAGSDEAKQPIQGLRVGAPQAGAWKLEVTNTAAEPVTADLGAWVAENPVQVSVVKADASDDGRVRVVAEVTDESHPVTGVPVRAVAIGKDGARHELALKDDGDSDDGAAGDGVYGARSDALPDDVYSIVVKADTAKGPRTAQSLVEVKKPDLREFELSLSAEPGGSVSASPDQATYRAGSKVKVTATPEAGRVPIGWEVDGEVRGPGALTLTMDRAHTVTARFGTFKVTELGTLPGQDPSRTEAWGLNDRGQVAGRVYGKDGKWRAVRWQDGKATELSGLACSDDAVRCETGALGINEAGDVSGSAVASVNGRNTRHAVVWSDDGSITDLQPGYSSSRSNAVAIALNDNGEVFGNAGLLDYVTWYGGAAVALPAEFDTGVGYIPETMQDSTPHINAAGAIAGAYTLSRDTNGLPRDTAPAVYADGVLTRLPGTVEGCAVTGGKASDLNNTGLVVGTLRCGSSENKTIKRAMVWKDGKPVDLGSGEANAVNDNGVIVGFEPGKFLDSNRSLVMWVDGTRYPLTDKLSRPWCPEDALKTTSPCAGMWNVRNVNSSGQILVQGFVRDRSPDGDGFVQQERSLLLTPSPARADLEVTHSVSPAEPGPGSTVTWTATVTNKGPDAATDVRLDVAVPNTAGASTCETYRGLCTPIKGGHRNTVKVLEPGWSATVKVSATVPADAADGTELQAGAHGYSLEVTDPKPDDNSATATATVRPWLDKAGILWTDPVQVGSTSQPIKATLTNRGSEPMQIKTITAEGPFGRGEHCPVELAVGAKCSVDVTFTPDKEGDAAGKLTFTTVTMPGDSDRPDTGYPEDPFPLPGAGASGTGETSGTEEAPEEEGTEVVYTMTLAGRGVLKTNAEPVVEVPAEPLKATVGKPFTLKIPFTDADAEDTHTAKVAWGDGPPVEAVVTQRPGGGTVEVTRTFTAPRTGTAMVMVYDSGGALGAAGVPYVIEEEAPNTAPVVTAGPDVEIATGKKFQRVVSFSDPGSTSWTATVDYGDGSGVTPVTVTGQEIALEHTWGATGTYPVTVTVRDDGGLSSTATFTATVVTESTPNQAPRVTVDETTYPVEAGSVWSTPGSFTDPDSTAWTYMVDYGDGAGPQPLTLTAGQIKLQHVYQSAGEYTVVLTVTDDKGAAGSAQVTVNVTNAVPEVTFEQPVTAVAVGAEVKLNATFTDPGGADVHTAVWSVGGTPVPAALAGPAKSTGKNAGKKASKSTGMVTGSHVFTKPGRYPISLTVTDNHGGRATADTVDGEQVYIEVYDPATAVAGDGSIEVPAGSCRLEGVCGKEGSATFTLSARYPGKATKPTTGLTFNAPGFKMRGTSATALVADGSTAVLRGNGKVNGTIEVTYEITAVDSGKPADRTDQLTIKVWKKKGELIYDNSGKPSPVNGVIRISG</sequence>
<dbReference type="Gene3D" id="3.40.50.1820">
    <property type="entry name" value="alpha/beta hydrolase"/>
    <property type="match status" value="1"/>
</dbReference>
<feature type="region of interest" description="Disordered" evidence="1">
    <location>
        <begin position="1666"/>
        <end position="1710"/>
    </location>
</feature>
<keyword evidence="2" id="KW-0812">Transmembrane</keyword>
<accession>A0ABW2T3I8</accession>
<dbReference type="RefSeq" id="WP_386368596.1">
    <property type="nucleotide sequence ID" value="NZ_JBHTEE010000001.1"/>
</dbReference>
<dbReference type="SUPFAM" id="SSF53474">
    <property type="entry name" value="alpha/beta-Hydrolases"/>
    <property type="match status" value="1"/>
</dbReference>
<dbReference type="InterPro" id="IPR044060">
    <property type="entry name" value="Bacterial_rp_domain"/>
</dbReference>
<dbReference type="Gene3D" id="2.60.40.10">
    <property type="entry name" value="Immunoglobulins"/>
    <property type="match status" value="5"/>
</dbReference>
<dbReference type="PROSITE" id="PS50093">
    <property type="entry name" value="PKD"/>
    <property type="match status" value="2"/>
</dbReference>
<feature type="region of interest" description="Disordered" evidence="1">
    <location>
        <begin position="968"/>
        <end position="987"/>
    </location>
</feature>
<dbReference type="Pfam" id="PF18911">
    <property type="entry name" value="PKD_4"/>
    <property type="match status" value="3"/>
</dbReference>
<dbReference type="Pfam" id="PF01345">
    <property type="entry name" value="DUF11"/>
    <property type="match status" value="1"/>
</dbReference>
<dbReference type="NCBIfam" id="TIGR01451">
    <property type="entry name" value="B_ant_repeat"/>
    <property type="match status" value="1"/>
</dbReference>
<dbReference type="InterPro" id="IPR055803">
    <property type="entry name" value="DUF7379"/>
</dbReference>
<dbReference type="InterPro" id="IPR047589">
    <property type="entry name" value="DUF11_rpt"/>
</dbReference>
<dbReference type="InterPro" id="IPR022409">
    <property type="entry name" value="PKD/Chitinase_dom"/>
</dbReference>
<protein>
    <submittedName>
        <fullName evidence="4">PKD domain-containing protein</fullName>
    </submittedName>
</protein>
<evidence type="ECO:0000313" key="5">
    <source>
        <dbReference type="Proteomes" id="UP001596514"/>
    </source>
</evidence>
<name>A0ABW2T3I8_9ACTN</name>
<feature type="region of interest" description="Disordered" evidence="1">
    <location>
        <begin position="2066"/>
        <end position="2090"/>
    </location>
</feature>
<comment type="caution">
    <text evidence="4">The sequence shown here is derived from an EMBL/GenBank/DDBJ whole genome shotgun (WGS) entry which is preliminary data.</text>
</comment>
<proteinExistence type="predicted"/>
<dbReference type="SUPFAM" id="SSF49299">
    <property type="entry name" value="PKD domain"/>
    <property type="match status" value="3"/>
</dbReference>
<reference evidence="5" key="1">
    <citation type="journal article" date="2019" name="Int. J. Syst. Evol. Microbiol.">
        <title>The Global Catalogue of Microorganisms (GCM) 10K type strain sequencing project: providing services to taxonomists for standard genome sequencing and annotation.</title>
        <authorList>
            <consortium name="The Broad Institute Genomics Platform"/>
            <consortium name="The Broad Institute Genome Sequencing Center for Infectious Disease"/>
            <person name="Wu L."/>
            <person name="Ma J."/>
        </authorList>
    </citation>
    <scope>NUCLEOTIDE SEQUENCE [LARGE SCALE GENOMIC DNA]</scope>
    <source>
        <strain evidence="5">JCM 10083</strain>
    </source>
</reference>
<dbReference type="Pfam" id="PF18998">
    <property type="entry name" value="Flg_new_2"/>
    <property type="match status" value="1"/>
</dbReference>
<keyword evidence="5" id="KW-1185">Reference proteome</keyword>
<dbReference type="Proteomes" id="UP001596514">
    <property type="component" value="Unassembled WGS sequence"/>
</dbReference>
<dbReference type="InterPro" id="IPR013783">
    <property type="entry name" value="Ig-like_fold"/>
</dbReference>